<evidence type="ECO:0000313" key="1">
    <source>
        <dbReference type="EMBL" id="MDT7040801.1"/>
    </source>
</evidence>
<dbReference type="RefSeq" id="WP_313831160.1">
    <property type="nucleotide sequence ID" value="NZ_JAQOUE010000001.1"/>
</dbReference>
<comment type="caution">
    <text evidence="1">The sequence shown here is derived from an EMBL/GenBank/DDBJ whole genome shotgun (WGS) entry which is preliminary data.</text>
</comment>
<evidence type="ECO:0000313" key="2">
    <source>
        <dbReference type="Proteomes" id="UP001250932"/>
    </source>
</evidence>
<organism evidence="1 2">
    <name type="scientific">Candidatus Nitronereus thalassa</name>
    <dbReference type="NCBI Taxonomy" id="3020898"/>
    <lineage>
        <taxon>Bacteria</taxon>
        <taxon>Pseudomonadati</taxon>
        <taxon>Nitrospirota</taxon>
        <taxon>Nitrospiria</taxon>
        <taxon>Nitrospirales</taxon>
        <taxon>Nitrospiraceae</taxon>
        <taxon>Candidatus Nitronereus</taxon>
    </lineage>
</organism>
<keyword evidence="2" id="KW-1185">Reference proteome</keyword>
<dbReference type="EMBL" id="JAQOUE010000001">
    <property type="protein sequence ID" value="MDT7040801.1"/>
    <property type="molecule type" value="Genomic_DNA"/>
</dbReference>
<gene>
    <name evidence="1" type="ORF">PPG34_00470</name>
</gene>
<dbReference type="Proteomes" id="UP001250932">
    <property type="component" value="Unassembled WGS sequence"/>
</dbReference>
<reference evidence="1 2" key="1">
    <citation type="journal article" date="2023" name="ISME J.">
        <title>Cultivation and genomic characterization of novel and ubiquitous marine nitrite-oxidizing bacteria from the Nitrospirales.</title>
        <authorList>
            <person name="Mueller A.J."/>
            <person name="Daebeler A."/>
            <person name="Herbold C.W."/>
            <person name="Kirkegaard R.H."/>
            <person name="Daims H."/>
        </authorList>
    </citation>
    <scope>NUCLEOTIDE SEQUENCE [LARGE SCALE GENOMIC DNA]</scope>
    <source>
        <strain evidence="1 2">EB</strain>
    </source>
</reference>
<name>A0ABU3K345_9BACT</name>
<proteinExistence type="predicted"/>
<protein>
    <submittedName>
        <fullName evidence="1">Uncharacterized protein</fullName>
    </submittedName>
</protein>
<accession>A0ABU3K345</accession>
<sequence>MAKVKMAAAYERKTVKRFLMDLARERIRELEKRGIVPKGK</sequence>